<gene>
    <name evidence="2" type="ORF">SOCE836_032950</name>
</gene>
<dbReference type="EMBL" id="CP012672">
    <property type="protein sequence ID" value="AUX31168.1"/>
    <property type="molecule type" value="Genomic_DNA"/>
</dbReference>
<feature type="region of interest" description="Disordered" evidence="1">
    <location>
        <begin position="129"/>
        <end position="167"/>
    </location>
</feature>
<sequence>MPPCVSPGPSRFVELTEQHLTDEPLRDAQARAILAVLSDAMLASLRELAMDPSKVPETQASRRFRLFFEKRGRAEGKIEGKQEALLAVLDARGLSLTAEERAHIKACTVPAELDRWIARAATAASMSEVFAPEPVRAAQRSTPGNRSRVPERKGRTSPTPRKSTRSS</sequence>
<evidence type="ECO:0000313" key="2">
    <source>
        <dbReference type="EMBL" id="AUX31168.1"/>
    </source>
</evidence>
<accession>A0A4P2QMU1</accession>
<evidence type="ECO:0000313" key="3">
    <source>
        <dbReference type="Proteomes" id="UP000295497"/>
    </source>
</evidence>
<evidence type="ECO:0000256" key="1">
    <source>
        <dbReference type="SAM" id="MobiDB-lite"/>
    </source>
</evidence>
<dbReference type="Proteomes" id="UP000295497">
    <property type="component" value="Chromosome"/>
</dbReference>
<proteinExistence type="predicted"/>
<organism evidence="2 3">
    <name type="scientific">Sorangium cellulosum</name>
    <name type="common">Polyangium cellulosum</name>
    <dbReference type="NCBI Taxonomy" id="56"/>
    <lineage>
        <taxon>Bacteria</taxon>
        <taxon>Pseudomonadati</taxon>
        <taxon>Myxococcota</taxon>
        <taxon>Polyangia</taxon>
        <taxon>Polyangiales</taxon>
        <taxon>Polyangiaceae</taxon>
        <taxon>Sorangium</taxon>
    </lineage>
</organism>
<protein>
    <submittedName>
        <fullName evidence="2">Uncharacterized protein</fullName>
    </submittedName>
</protein>
<reference evidence="2 3" key="1">
    <citation type="submission" date="2015-09" db="EMBL/GenBank/DDBJ databases">
        <title>Sorangium comparison.</title>
        <authorList>
            <person name="Zaburannyi N."/>
            <person name="Bunk B."/>
            <person name="Overmann J."/>
            <person name="Mueller R."/>
        </authorList>
    </citation>
    <scope>NUCLEOTIDE SEQUENCE [LARGE SCALE GENOMIC DNA]</scope>
    <source>
        <strain evidence="2 3">So ce836</strain>
    </source>
</reference>
<name>A0A4P2QMU1_SORCE</name>
<dbReference type="AlphaFoldDB" id="A0A4P2QMU1"/>